<feature type="transmembrane region" description="Helical" evidence="1">
    <location>
        <begin position="206"/>
        <end position="224"/>
    </location>
</feature>
<feature type="transmembrane region" description="Helical" evidence="1">
    <location>
        <begin position="103"/>
        <end position="122"/>
    </location>
</feature>
<accession>A0ABU0FEU0</accession>
<comment type="caution">
    <text evidence="2">The sequence shown here is derived from an EMBL/GenBank/DDBJ whole genome shotgun (WGS) entry which is preliminary data.</text>
</comment>
<sequence length="241" mass="25230">MVDGPPSYPFRVDILLAGSIRAFLRDAGPILAVNAVPSLPALAILAATGRPSAAAPLLDLVPTLLCPILSLLAAGLTADGAYRRLHGGRFFTGAGVRRAVRRFLPLLGASILSWLLIMVGLAAFVVPGLMAVCALYVVLPVCVIEERGSVDSMERAAALTRGRRWTIFALFAISTLPMLAASAVLGDFSPRVPMSAFQAIGDEAVSLVYLAFSGVTLAVSYDALRRLHEEADSDGDVASVA</sequence>
<evidence type="ECO:0000313" key="2">
    <source>
        <dbReference type="EMBL" id="MDQ0393125.1"/>
    </source>
</evidence>
<feature type="transmembrane region" description="Helical" evidence="1">
    <location>
        <begin position="165"/>
        <end position="186"/>
    </location>
</feature>
<name>A0ABU0FEU0_9HYPH</name>
<proteinExistence type="predicted"/>
<evidence type="ECO:0000256" key="1">
    <source>
        <dbReference type="SAM" id="Phobius"/>
    </source>
</evidence>
<evidence type="ECO:0000313" key="3">
    <source>
        <dbReference type="Proteomes" id="UP001237448"/>
    </source>
</evidence>
<dbReference type="EMBL" id="JAUSVK010000001">
    <property type="protein sequence ID" value="MDQ0393125.1"/>
    <property type="molecule type" value="Genomic_DNA"/>
</dbReference>
<keyword evidence="1" id="KW-0472">Membrane</keyword>
<feature type="transmembrane region" description="Helical" evidence="1">
    <location>
        <begin position="128"/>
        <end position="144"/>
    </location>
</feature>
<feature type="transmembrane region" description="Helical" evidence="1">
    <location>
        <begin position="60"/>
        <end position="82"/>
    </location>
</feature>
<keyword evidence="1" id="KW-0812">Transmembrane</keyword>
<keyword evidence="3" id="KW-1185">Reference proteome</keyword>
<gene>
    <name evidence="2" type="ORF">J3R73_002917</name>
</gene>
<reference evidence="2 3" key="1">
    <citation type="submission" date="2023-07" db="EMBL/GenBank/DDBJ databases">
        <title>Genomic Encyclopedia of Type Strains, Phase IV (KMG-IV): sequencing the most valuable type-strain genomes for metagenomic binning, comparative biology and taxonomic classification.</title>
        <authorList>
            <person name="Goeker M."/>
        </authorList>
    </citation>
    <scope>NUCLEOTIDE SEQUENCE [LARGE SCALE GENOMIC DNA]</scope>
    <source>
        <strain evidence="2 3">DSM 5896</strain>
    </source>
</reference>
<dbReference type="RefSeq" id="WP_307427964.1">
    <property type="nucleotide sequence ID" value="NZ_JAUSVK010000001.1"/>
</dbReference>
<organism evidence="2 3">
    <name type="scientific">Labrys monachus</name>
    <dbReference type="NCBI Taxonomy" id="217067"/>
    <lineage>
        <taxon>Bacteria</taxon>
        <taxon>Pseudomonadati</taxon>
        <taxon>Pseudomonadota</taxon>
        <taxon>Alphaproteobacteria</taxon>
        <taxon>Hyphomicrobiales</taxon>
        <taxon>Xanthobacteraceae</taxon>
        <taxon>Labrys</taxon>
    </lineage>
</organism>
<keyword evidence="1" id="KW-1133">Transmembrane helix</keyword>
<protein>
    <submittedName>
        <fullName evidence="2">YD repeat-containing protein</fullName>
    </submittedName>
</protein>
<dbReference type="Proteomes" id="UP001237448">
    <property type="component" value="Unassembled WGS sequence"/>
</dbReference>